<reference evidence="1" key="1">
    <citation type="submission" date="2023-01" db="EMBL/GenBank/DDBJ databases">
        <authorList>
            <person name="Van Ghelder C."/>
            <person name="Rancurel C."/>
        </authorList>
    </citation>
    <scope>NUCLEOTIDE SEQUENCE</scope>
    <source>
        <strain evidence="1">CNCM I-4278</strain>
    </source>
</reference>
<proteinExistence type="predicted"/>
<evidence type="ECO:0000313" key="1">
    <source>
        <dbReference type="EMBL" id="CAI6338301.1"/>
    </source>
</evidence>
<sequence length="155" mass="16993">METRGRHINVPKTKSFRYFLINTILSSSSNANRVSCDWLIAVGSSCAGGGKLQPTAQSLSTSVACCVPTSILRKLMLVASVTRILSLVHQKKKMKEELDGSCLFFSFPFPSFPFGSAASFPRCLPRFAFSTLVRAVHSTPTYVRTYMVDRSASKG</sequence>
<accession>A0A9W4XUN3</accession>
<comment type="caution">
    <text evidence="1">The sequence shown here is derived from an EMBL/GenBank/DDBJ whole genome shotgun (WGS) entry which is preliminary data.</text>
</comment>
<protein>
    <submittedName>
        <fullName evidence="1">Uncharacterized protein</fullName>
    </submittedName>
</protein>
<dbReference type="AlphaFoldDB" id="A0A9W4XUN3"/>
<dbReference type="Proteomes" id="UP001152607">
    <property type="component" value="Unassembled WGS sequence"/>
</dbReference>
<evidence type="ECO:0000313" key="2">
    <source>
        <dbReference type="Proteomes" id="UP001152607"/>
    </source>
</evidence>
<organism evidence="1 2">
    <name type="scientific">Periconia digitata</name>
    <dbReference type="NCBI Taxonomy" id="1303443"/>
    <lineage>
        <taxon>Eukaryota</taxon>
        <taxon>Fungi</taxon>
        <taxon>Dikarya</taxon>
        <taxon>Ascomycota</taxon>
        <taxon>Pezizomycotina</taxon>
        <taxon>Dothideomycetes</taxon>
        <taxon>Pleosporomycetidae</taxon>
        <taxon>Pleosporales</taxon>
        <taxon>Massarineae</taxon>
        <taxon>Periconiaceae</taxon>
        <taxon>Periconia</taxon>
    </lineage>
</organism>
<keyword evidence="2" id="KW-1185">Reference proteome</keyword>
<dbReference type="EMBL" id="CAOQHR010000008">
    <property type="protein sequence ID" value="CAI6338301.1"/>
    <property type="molecule type" value="Genomic_DNA"/>
</dbReference>
<name>A0A9W4XUN3_9PLEO</name>
<gene>
    <name evidence="1" type="ORF">PDIGIT_LOCUS11429</name>
</gene>